<evidence type="ECO:0000313" key="2">
    <source>
        <dbReference type="EMBL" id="KAJ8869911.1"/>
    </source>
</evidence>
<comment type="caution">
    <text evidence="2">The sequence shown here is derived from an EMBL/GenBank/DDBJ whole genome shotgun (WGS) entry which is preliminary data.</text>
</comment>
<dbReference type="Proteomes" id="UP001159363">
    <property type="component" value="Chromosome 12"/>
</dbReference>
<proteinExistence type="predicted"/>
<accession>A0ABQ9GFN8</accession>
<gene>
    <name evidence="2" type="ORF">PR048_028920</name>
</gene>
<protein>
    <submittedName>
        <fullName evidence="2">Uncharacterized protein</fullName>
    </submittedName>
</protein>
<name>A0ABQ9GFN8_9NEOP</name>
<evidence type="ECO:0000256" key="1">
    <source>
        <dbReference type="SAM" id="MobiDB-lite"/>
    </source>
</evidence>
<sequence length="1034" mass="114893">MEECIHLCNIAQPQFYTTRTKEVPMRRDMAIGRAEDVFVHHAICKQAATFPISDLIASAKLARLFGSLESPRFVLDVGQMVRIELAPWKYLIHVERVYSIHEGSWVSTRQCVEAATWCSDCAIWRYIDLGTILLKHRNCDVDIDEPQSISTVHSRANRVRSPAGSLQALASENRAGRCCWSAGFLGDLPCPPPLHTGAAPYSPHFTLFGSQDFDVSCNTRVASLFSFSVRGGRGGTVARALAPPLRRTGFYSRRGRSQMFARGESYRSMPLVHNHLASPLSLFSVSRMSSFFALLVLDDQQYVVARRRLGVESECDERHAKLHLDGFIWAWVHRHTDRQCCQIPRTRKLDGRAPTLGGETGEGSVGQFTAITSFQPGDKAATLSPESQSALEPDIHEHSLILRRELGRKCVGGSRPNVLPVSDSALMLLGGGGHVLATLRIAETDVEATRHTARGLLARRRREQHTGPNERWSGRRERPRGCYWHPTDCPAHNSERGAVRYATSWPVACRVENYREEQPVNLERVAQIYSSTDPWGRGGVEVRLLASHLGEPGSIPGGVAPGFSRVGIAPDECRWSAGFLGDLPFPPPFNSGAATYLASSSLVLKTSRCFPTSTLDRSSKHICCFQSTRSTCFRSNYGLPRLNDDLTRQPRAPGGNPKQLSKTMRRHKHDCSNTLRKTKRSIYANVTLRAAYFIIGAADQEWWRWVSPAVVNRLLELTSGNMNKYACGVDVNEYLACLGDAFDTGLINMEFEQGHNVGYGRHGCGSVELPAVWFNFIELYDVTFLQQKFYVNDVVGPILCPPPERYVRLRPGKARRGSEELEEESPGHDWPFLPPPTPLCHGKPLTSHHHHYSLIDSWLFDGDAGVAAIQRTRDWRLVVGARVIHLAHSPGKKKPLRGLTSLDLSWNIPVSLSFSGTCRDPVRLESQPSVTSVRQSSVCIFVRQLKATHYNLSSVNPPERQHFSAKGHHGIRKLTCHYGDACLWDSGNPSDLQAAQSAACSTARRSVRLSVMQLVLHADTYGCGPPASLAEIQL</sequence>
<dbReference type="EMBL" id="JARBHB010000013">
    <property type="protein sequence ID" value="KAJ8869911.1"/>
    <property type="molecule type" value="Genomic_DNA"/>
</dbReference>
<organism evidence="2 3">
    <name type="scientific">Dryococelus australis</name>
    <dbReference type="NCBI Taxonomy" id="614101"/>
    <lineage>
        <taxon>Eukaryota</taxon>
        <taxon>Metazoa</taxon>
        <taxon>Ecdysozoa</taxon>
        <taxon>Arthropoda</taxon>
        <taxon>Hexapoda</taxon>
        <taxon>Insecta</taxon>
        <taxon>Pterygota</taxon>
        <taxon>Neoptera</taxon>
        <taxon>Polyneoptera</taxon>
        <taxon>Phasmatodea</taxon>
        <taxon>Verophasmatodea</taxon>
        <taxon>Anareolatae</taxon>
        <taxon>Phasmatidae</taxon>
        <taxon>Eurycanthinae</taxon>
        <taxon>Dryococelus</taxon>
    </lineage>
</organism>
<keyword evidence="3" id="KW-1185">Reference proteome</keyword>
<evidence type="ECO:0000313" key="3">
    <source>
        <dbReference type="Proteomes" id="UP001159363"/>
    </source>
</evidence>
<feature type="region of interest" description="Disordered" evidence="1">
    <location>
        <begin position="644"/>
        <end position="667"/>
    </location>
</feature>
<reference evidence="2 3" key="1">
    <citation type="submission" date="2023-02" db="EMBL/GenBank/DDBJ databases">
        <title>LHISI_Scaffold_Assembly.</title>
        <authorList>
            <person name="Stuart O.P."/>
            <person name="Cleave R."/>
            <person name="Magrath M.J.L."/>
            <person name="Mikheyev A.S."/>
        </authorList>
    </citation>
    <scope>NUCLEOTIDE SEQUENCE [LARGE SCALE GENOMIC DNA]</scope>
    <source>
        <strain evidence="2">Daus_M_001</strain>
        <tissue evidence="2">Leg muscle</tissue>
    </source>
</reference>